<dbReference type="PANTHER" id="PTHR46300:SF7">
    <property type="entry name" value="P450, PUTATIVE (EUROFUNG)-RELATED"/>
    <property type="match status" value="1"/>
</dbReference>
<keyword evidence="5" id="KW-0560">Oxidoreductase</keyword>
<keyword evidence="7" id="KW-0503">Monooxygenase</keyword>
<dbReference type="GO" id="GO:0020037">
    <property type="term" value="F:heme binding"/>
    <property type="evidence" value="ECO:0007669"/>
    <property type="project" value="InterPro"/>
</dbReference>
<sequence>MQVWPWVSARLAPADCGGFFNRVSSNRSFRTSPSREESFGGFLVDLFSVLKYLPSWFPGASFKRKARAWYGIRQATITPPFVQVKQAMANGIEEDYFNLRCLKNVQNADPRPDHLSEEEDVIKQTAGTMYQGGADTGITALRTFLLAMMCFPNT</sequence>
<evidence type="ECO:0008006" key="10">
    <source>
        <dbReference type="Google" id="ProtNLM"/>
    </source>
</evidence>
<dbReference type="OrthoDB" id="2789670at2759"/>
<keyword evidence="3" id="KW-0349">Heme</keyword>
<dbReference type="EMBL" id="JAOTPV010000010">
    <property type="protein sequence ID" value="KAJ4477302.1"/>
    <property type="molecule type" value="Genomic_DNA"/>
</dbReference>
<comment type="similarity">
    <text evidence="2">Belongs to the cytochrome P450 family.</text>
</comment>
<comment type="caution">
    <text evidence="8">The sequence shown here is derived from an EMBL/GenBank/DDBJ whole genome shotgun (WGS) entry which is preliminary data.</text>
</comment>
<accession>A0A9W9DMI7</accession>
<name>A0A9W9DMI7_9AGAR</name>
<evidence type="ECO:0000256" key="4">
    <source>
        <dbReference type="ARBA" id="ARBA00022723"/>
    </source>
</evidence>
<evidence type="ECO:0000256" key="5">
    <source>
        <dbReference type="ARBA" id="ARBA00023002"/>
    </source>
</evidence>
<evidence type="ECO:0000256" key="6">
    <source>
        <dbReference type="ARBA" id="ARBA00023004"/>
    </source>
</evidence>
<dbReference type="GO" id="GO:0016705">
    <property type="term" value="F:oxidoreductase activity, acting on paired donors, with incorporation or reduction of molecular oxygen"/>
    <property type="evidence" value="ECO:0007669"/>
    <property type="project" value="InterPro"/>
</dbReference>
<dbReference type="PANTHER" id="PTHR46300">
    <property type="entry name" value="P450, PUTATIVE (EUROFUNG)-RELATED-RELATED"/>
    <property type="match status" value="1"/>
</dbReference>
<proteinExistence type="inferred from homology"/>
<dbReference type="Gene3D" id="1.10.630.10">
    <property type="entry name" value="Cytochrome P450"/>
    <property type="match status" value="1"/>
</dbReference>
<evidence type="ECO:0000313" key="9">
    <source>
        <dbReference type="Proteomes" id="UP001150266"/>
    </source>
</evidence>
<dbReference type="Proteomes" id="UP001150266">
    <property type="component" value="Unassembled WGS sequence"/>
</dbReference>
<evidence type="ECO:0000256" key="1">
    <source>
        <dbReference type="ARBA" id="ARBA00001971"/>
    </source>
</evidence>
<keyword evidence="6" id="KW-0408">Iron</keyword>
<evidence type="ECO:0000256" key="7">
    <source>
        <dbReference type="ARBA" id="ARBA00023033"/>
    </source>
</evidence>
<dbReference type="SUPFAM" id="SSF48264">
    <property type="entry name" value="Cytochrome P450"/>
    <property type="match status" value="1"/>
</dbReference>
<protein>
    <recommendedName>
        <fullName evidence="10">Cytochrome P450</fullName>
    </recommendedName>
</protein>
<evidence type="ECO:0000313" key="8">
    <source>
        <dbReference type="EMBL" id="KAJ4477302.1"/>
    </source>
</evidence>
<evidence type="ECO:0000256" key="2">
    <source>
        <dbReference type="ARBA" id="ARBA00010617"/>
    </source>
</evidence>
<dbReference type="AlphaFoldDB" id="A0A9W9DMI7"/>
<evidence type="ECO:0000256" key="3">
    <source>
        <dbReference type="ARBA" id="ARBA00022617"/>
    </source>
</evidence>
<dbReference type="InterPro" id="IPR036396">
    <property type="entry name" value="Cyt_P450_sf"/>
</dbReference>
<dbReference type="GO" id="GO:0005506">
    <property type="term" value="F:iron ion binding"/>
    <property type="evidence" value="ECO:0007669"/>
    <property type="project" value="InterPro"/>
</dbReference>
<organism evidence="8 9">
    <name type="scientific">Lentinula aciculospora</name>
    <dbReference type="NCBI Taxonomy" id="153920"/>
    <lineage>
        <taxon>Eukaryota</taxon>
        <taxon>Fungi</taxon>
        <taxon>Dikarya</taxon>
        <taxon>Basidiomycota</taxon>
        <taxon>Agaricomycotina</taxon>
        <taxon>Agaricomycetes</taxon>
        <taxon>Agaricomycetidae</taxon>
        <taxon>Agaricales</taxon>
        <taxon>Marasmiineae</taxon>
        <taxon>Omphalotaceae</taxon>
        <taxon>Lentinula</taxon>
    </lineage>
</organism>
<reference evidence="8" key="1">
    <citation type="submission" date="2022-08" db="EMBL/GenBank/DDBJ databases">
        <title>A Global Phylogenomic Analysis of the Shiitake Genus Lentinula.</title>
        <authorList>
            <consortium name="DOE Joint Genome Institute"/>
            <person name="Sierra-Patev S."/>
            <person name="Min B."/>
            <person name="Naranjo-Ortiz M."/>
            <person name="Looney B."/>
            <person name="Konkel Z."/>
            <person name="Slot J.C."/>
            <person name="Sakamoto Y."/>
            <person name="Steenwyk J.L."/>
            <person name="Rokas A."/>
            <person name="Carro J."/>
            <person name="Camarero S."/>
            <person name="Ferreira P."/>
            <person name="Molpeceres G."/>
            <person name="Ruiz-Duenas F.J."/>
            <person name="Serrano A."/>
            <person name="Henrissat B."/>
            <person name="Drula E."/>
            <person name="Hughes K.W."/>
            <person name="Mata J.L."/>
            <person name="Ishikawa N.K."/>
            <person name="Vargas-Isla R."/>
            <person name="Ushijima S."/>
            <person name="Smith C.A."/>
            <person name="Ahrendt S."/>
            <person name="Andreopoulos W."/>
            <person name="He G."/>
            <person name="Labutti K."/>
            <person name="Lipzen A."/>
            <person name="Ng V."/>
            <person name="Riley R."/>
            <person name="Sandor L."/>
            <person name="Barry K."/>
            <person name="Martinez A.T."/>
            <person name="Xiao Y."/>
            <person name="Gibbons J.G."/>
            <person name="Terashima K."/>
            <person name="Grigoriev I.V."/>
            <person name="Hibbett D.S."/>
        </authorList>
    </citation>
    <scope>NUCLEOTIDE SEQUENCE</scope>
    <source>
        <strain evidence="8">JLM2183</strain>
    </source>
</reference>
<dbReference type="InterPro" id="IPR050364">
    <property type="entry name" value="Cytochrome_P450_fung"/>
</dbReference>
<keyword evidence="9" id="KW-1185">Reference proteome</keyword>
<keyword evidence="4" id="KW-0479">Metal-binding</keyword>
<dbReference type="GO" id="GO:0004497">
    <property type="term" value="F:monooxygenase activity"/>
    <property type="evidence" value="ECO:0007669"/>
    <property type="project" value="UniProtKB-KW"/>
</dbReference>
<comment type="cofactor">
    <cofactor evidence="1">
        <name>heme</name>
        <dbReference type="ChEBI" id="CHEBI:30413"/>
    </cofactor>
</comment>
<gene>
    <name evidence="8" type="ORF">J3R30DRAFT_3484398</name>
</gene>